<gene>
    <name evidence="1" type="ORF">E2C01_090820</name>
</gene>
<dbReference type="AlphaFoldDB" id="A0A5B7JHM2"/>
<comment type="caution">
    <text evidence="1">The sequence shown here is derived from an EMBL/GenBank/DDBJ whole genome shotgun (WGS) entry which is preliminary data.</text>
</comment>
<evidence type="ECO:0000313" key="1">
    <source>
        <dbReference type="EMBL" id="MPC95602.1"/>
    </source>
</evidence>
<sequence>MTGCQQRNTSHKPHHATHPLRYITRQRYHCTSNTTHSLWCHNARHRAARYSYFNSLTWTWKTTLHNTQRNNQRYYKVSCIMEQTETY</sequence>
<reference evidence="1 2" key="1">
    <citation type="submission" date="2019-05" db="EMBL/GenBank/DDBJ databases">
        <title>Another draft genome of Portunus trituberculatus and its Hox gene families provides insights of decapod evolution.</title>
        <authorList>
            <person name="Jeong J.-H."/>
            <person name="Song I."/>
            <person name="Kim S."/>
            <person name="Choi T."/>
            <person name="Kim D."/>
            <person name="Ryu S."/>
            <person name="Kim W."/>
        </authorList>
    </citation>
    <scope>NUCLEOTIDE SEQUENCE [LARGE SCALE GENOMIC DNA]</scope>
    <source>
        <tissue evidence="1">Muscle</tissue>
    </source>
</reference>
<dbReference type="EMBL" id="VSRR010102851">
    <property type="protein sequence ID" value="MPC95602.1"/>
    <property type="molecule type" value="Genomic_DNA"/>
</dbReference>
<keyword evidence="2" id="KW-1185">Reference proteome</keyword>
<organism evidence="1 2">
    <name type="scientific">Portunus trituberculatus</name>
    <name type="common">Swimming crab</name>
    <name type="synonym">Neptunus trituberculatus</name>
    <dbReference type="NCBI Taxonomy" id="210409"/>
    <lineage>
        <taxon>Eukaryota</taxon>
        <taxon>Metazoa</taxon>
        <taxon>Ecdysozoa</taxon>
        <taxon>Arthropoda</taxon>
        <taxon>Crustacea</taxon>
        <taxon>Multicrustacea</taxon>
        <taxon>Malacostraca</taxon>
        <taxon>Eumalacostraca</taxon>
        <taxon>Eucarida</taxon>
        <taxon>Decapoda</taxon>
        <taxon>Pleocyemata</taxon>
        <taxon>Brachyura</taxon>
        <taxon>Eubrachyura</taxon>
        <taxon>Portunoidea</taxon>
        <taxon>Portunidae</taxon>
        <taxon>Portuninae</taxon>
        <taxon>Portunus</taxon>
    </lineage>
</organism>
<accession>A0A5B7JHM2</accession>
<dbReference type="Proteomes" id="UP000324222">
    <property type="component" value="Unassembled WGS sequence"/>
</dbReference>
<proteinExistence type="predicted"/>
<protein>
    <submittedName>
        <fullName evidence="1">Uncharacterized protein</fullName>
    </submittedName>
</protein>
<evidence type="ECO:0000313" key="2">
    <source>
        <dbReference type="Proteomes" id="UP000324222"/>
    </source>
</evidence>
<name>A0A5B7JHM2_PORTR</name>